<evidence type="ECO:0000256" key="6">
    <source>
        <dbReference type="ARBA" id="ARBA00023136"/>
    </source>
</evidence>
<keyword evidence="10" id="KW-1185">Reference proteome</keyword>
<dbReference type="KEGG" id="dfo:Dform_00730"/>
<gene>
    <name evidence="9" type="ORF">Dform_00730</name>
</gene>
<feature type="domain" description="MgtC/SapB/SrpB/YhiD N-terminal" evidence="8">
    <location>
        <begin position="11"/>
        <end position="128"/>
    </location>
</feature>
<evidence type="ECO:0000313" key="10">
    <source>
        <dbReference type="Proteomes" id="UP000185934"/>
    </source>
</evidence>
<keyword evidence="4 7" id="KW-0812">Transmembrane</keyword>
<feature type="transmembrane region" description="Helical" evidence="7">
    <location>
        <begin position="93"/>
        <end position="126"/>
    </location>
</feature>
<sequence>MPDEMVMIIRLILAGGLGALVGFQREKVGKPAGIRTLALITIGAALFTMLSVFAFETADPARLAANIVTGIGFLGAGAIILRRDQGIVEGMTTAATIWVMAAIGVAIGVGLYLVSGAAVVIVLLVLVLPHINGNGSKKE</sequence>
<dbReference type="InterPro" id="IPR003416">
    <property type="entry name" value="MgtC/SapB/SrpB/YhiD_fam"/>
</dbReference>
<dbReference type="Pfam" id="PF02308">
    <property type="entry name" value="MgtC"/>
    <property type="match status" value="1"/>
</dbReference>
<feature type="transmembrane region" description="Helical" evidence="7">
    <location>
        <begin position="36"/>
        <end position="55"/>
    </location>
</feature>
<name>A0A1P8F6M7_9CHLR</name>
<dbReference type="PRINTS" id="PR01837">
    <property type="entry name" value="MGTCSAPBPROT"/>
</dbReference>
<feature type="transmembrane region" description="Helical" evidence="7">
    <location>
        <begin position="6"/>
        <end position="24"/>
    </location>
</feature>
<evidence type="ECO:0000256" key="4">
    <source>
        <dbReference type="ARBA" id="ARBA00022692"/>
    </source>
</evidence>
<protein>
    <submittedName>
        <fullName evidence="9">Mg2+ transporter-C (MgtC) family protein</fullName>
    </submittedName>
</protein>
<dbReference type="STRING" id="1839801.Dform_00730"/>
<proteinExistence type="inferred from homology"/>
<comment type="subcellular location">
    <subcellularLocation>
        <location evidence="1">Cell membrane</location>
        <topology evidence="1">Multi-pass membrane protein</topology>
    </subcellularLocation>
</comment>
<keyword evidence="5 7" id="KW-1133">Transmembrane helix</keyword>
<dbReference type="EMBL" id="CP018258">
    <property type="protein sequence ID" value="APV44085.1"/>
    <property type="molecule type" value="Genomic_DNA"/>
</dbReference>
<evidence type="ECO:0000256" key="2">
    <source>
        <dbReference type="ARBA" id="ARBA00009298"/>
    </source>
</evidence>
<accession>A0A1P8F6M7</accession>
<feature type="transmembrane region" description="Helical" evidence="7">
    <location>
        <begin position="61"/>
        <end position="81"/>
    </location>
</feature>
<comment type="similarity">
    <text evidence="2">Belongs to the MgtC/SapB family.</text>
</comment>
<dbReference type="InterPro" id="IPR049177">
    <property type="entry name" value="MgtC_SapB_SrpB_YhiD_N"/>
</dbReference>
<evidence type="ECO:0000313" key="9">
    <source>
        <dbReference type="EMBL" id="APV44085.1"/>
    </source>
</evidence>
<dbReference type="OrthoDB" id="9811198at2"/>
<dbReference type="Proteomes" id="UP000185934">
    <property type="component" value="Chromosome"/>
</dbReference>
<reference evidence="10" key="1">
    <citation type="submission" date="2016-11" db="EMBL/GenBank/DDBJ databases">
        <title>Dehalogenimonas formicexedens sp. nov., a chlorinated alkane respiring bacterium isolated from contaminated groundwater.</title>
        <authorList>
            <person name="Key T.A."/>
            <person name="Bowman K.S."/>
            <person name="Lee I."/>
            <person name="Chun J."/>
            <person name="Albuquerque L."/>
            <person name="da Costa M.S."/>
            <person name="Rainey F.A."/>
            <person name="Moe W.M."/>
        </authorList>
    </citation>
    <scope>NUCLEOTIDE SEQUENCE [LARGE SCALE GENOMIC DNA]</scope>
    <source>
        <strain evidence="10">NSZ-14</strain>
    </source>
</reference>
<dbReference type="RefSeq" id="WP_076003818.1">
    <property type="nucleotide sequence ID" value="NZ_CP018258.1"/>
</dbReference>
<dbReference type="GO" id="GO:0005886">
    <property type="term" value="C:plasma membrane"/>
    <property type="evidence" value="ECO:0007669"/>
    <property type="project" value="UniProtKB-SubCell"/>
</dbReference>
<dbReference type="AlphaFoldDB" id="A0A1P8F6M7"/>
<evidence type="ECO:0000256" key="7">
    <source>
        <dbReference type="SAM" id="Phobius"/>
    </source>
</evidence>
<evidence type="ECO:0000256" key="5">
    <source>
        <dbReference type="ARBA" id="ARBA00022989"/>
    </source>
</evidence>
<evidence type="ECO:0000256" key="3">
    <source>
        <dbReference type="ARBA" id="ARBA00022475"/>
    </source>
</evidence>
<evidence type="ECO:0000259" key="8">
    <source>
        <dbReference type="Pfam" id="PF02308"/>
    </source>
</evidence>
<evidence type="ECO:0000256" key="1">
    <source>
        <dbReference type="ARBA" id="ARBA00004651"/>
    </source>
</evidence>
<keyword evidence="3" id="KW-1003">Cell membrane</keyword>
<dbReference type="PANTHER" id="PTHR33778:SF1">
    <property type="entry name" value="MAGNESIUM TRANSPORTER YHID-RELATED"/>
    <property type="match status" value="1"/>
</dbReference>
<dbReference type="PANTHER" id="PTHR33778">
    <property type="entry name" value="PROTEIN MGTC"/>
    <property type="match status" value="1"/>
</dbReference>
<organism evidence="9 10">
    <name type="scientific">Dehalogenimonas formicexedens</name>
    <dbReference type="NCBI Taxonomy" id="1839801"/>
    <lineage>
        <taxon>Bacteria</taxon>
        <taxon>Bacillati</taxon>
        <taxon>Chloroflexota</taxon>
        <taxon>Dehalococcoidia</taxon>
        <taxon>Dehalococcoidales</taxon>
        <taxon>Dehalococcoidaceae</taxon>
        <taxon>Dehalogenimonas</taxon>
    </lineage>
</organism>
<keyword evidence="6 7" id="KW-0472">Membrane</keyword>